<dbReference type="InterPro" id="IPR023865">
    <property type="entry name" value="Aliphatic_acid_kinase_CS"/>
</dbReference>
<dbReference type="InterPro" id="IPR043129">
    <property type="entry name" value="ATPase_NBD"/>
</dbReference>
<feature type="site" description="Transition state stabilizer" evidence="9">
    <location>
        <position position="172"/>
    </location>
</feature>
<dbReference type="Pfam" id="PF00871">
    <property type="entry name" value="Acetate_kinase"/>
    <property type="match status" value="1"/>
</dbReference>
<dbReference type="PANTHER" id="PTHR21060:SF21">
    <property type="entry name" value="ACETATE KINASE"/>
    <property type="match status" value="1"/>
</dbReference>
<accession>A0A4S2H3I4</accession>
<keyword evidence="2 9" id="KW-0963">Cytoplasm</keyword>
<feature type="active site" description="Proton donor/acceptor" evidence="9">
    <location>
        <position position="141"/>
    </location>
</feature>
<dbReference type="GO" id="GO:0008776">
    <property type="term" value="F:acetate kinase activity"/>
    <property type="evidence" value="ECO:0007669"/>
    <property type="project" value="UniProtKB-UniRule"/>
</dbReference>
<dbReference type="Gene3D" id="3.30.420.40">
    <property type="match status" value="2"/>
</dbReference>
<sequence length="384" mass="40985">MSLVTLNTGSSSVKFAAFSDDGATRAFRGEISSIGREAQLRLSRAGGEERRETLGALSHRDAVARACEILAEASGDTVRAVGHRIVHGGAHFDRAVRIDADAEAKLRALIPLAPSHQPHNLSGIEAAGRLFPHALQIGAFDTAFHRAQPFLADAYALPRRYYEDGIRRYGFHGLSYDYLSGRLAELEGERRAVLAHLGSGASLCAVKGRAPFGSTMGLTALDGLPMSTRCGRIDPGAVLHLMENGLNREEVSRLLYSESGLKGLSGLSGDMRALERSEAPEAEQAIAYFAERCRIEIAGLAAALQGIDALVFSAGIGENSARIRRQVCEGLSWLGVEIDEAANANAGRETRISTEASRVAVWVIATDEEAVIARDVARVLAGRG</sequence>
<feature type="binding site" evidence="9">
    <location>
        <position position="7"/>
    </location>
    <ligand>
        <name>Mg(2+)</name>
        <dbReference type="ChEBI" id="CHEBI:18420"/>
    </ligand>
</feature>
<dbReference type="Proteomes" id="UP000308054">
    <property type="component" value="Unassembled WGS sequence"/>
</dbReference>
<feature type="binding site" evidence="9">
    <location>
        <begin position="196"/>
        <end position="200"/>
    </location>
    <ligand>
        <name>ATP</name>
        <dbReference type="ChEBI" id="CHEBI:30616"/>
    </ligand>
</feature>
<keyword evidence="3 9" id="KW-0808">Transferase</keyword>
<dbReference type="InterPro" id="IPR004372">
    <property type="entry name" value="Ac/propionate_kinase"/>
</dbReference>
<comment type="catalytic activity">
    <reaction evidence="9">
        <text>acetate + ATP = acetyl phosphate + ADP</text>
        <dbReference type="Rhea" id="RHEA:11352"/>
        <dbReference type="ChEBI" id="CHEBI:22191"/>
        <dbReference type="ChEBI" id="CHEBI:30089"/>
        <dbReference type="ChEBI" id="CHEBI:30616"/>
        <dbReference type="ChEBI" id="CHEBI:456216"/>
        <dbReference type="EC" id="2.7.2.1"/>
    </reaction>
</comment>
<feature type="binding site" evidence="9">
    <location>
        <begin position="315"/>
        <end position="319"/>
    </location>
    <ligand>
        <name>ATP</name>
        <dbReference type="ChEBI" id="CHEBI:30616"/>
    </ligand>
</feature>
<dbReference type="PROSITE" id="PS01075">
    <property type="entry name" value="ACETATE_KINASE_1"/>
    <property type="match status" value="1"/>
</dbReference>
<feature type="binding site" evidence="9">
    <location>
        <position position="368"/>
    </location>
    <ligand>
        <name>Mg(2+)</name>
        <dbReference type="ChEBI" id="CHEBI:18420"/>
    </ligand>
</feature>
<dbReference type="OrthoDB" id="9802453at2"/>
<dbReference type="PIRSF" id="PIRSF000722">
    <property type="entry name" value="Acetate_prop_kin"/>
    <property type="match status" value="1"/>
</dbReference>
<dbReference type="GO" id="GO:0006083">
    <property type="term" value="P:acetate metabolic process"/>
    <property type="evidence" value="ECO:0007669"/>
    <property type="project" value="TreeGrafter"/>
</dbReference>
<dbReference type="GO" id="GO:0000287">
    <property type="term" value="F:magnesium ion binding"/>
    <property type="evidence" value="ECO:0007669"/>
    <property type="project" value="UniProtKB-UniRule"/>
</dbReference>
<evidence type="ECO:0000256" key="7">
    <source>
        <dbReference type="ARBA" id="ARBA00022840"/>
    </source>
</evidence>
<evidence type="ECO:0000313" key="11">
    <source>
        <dbReference type="EMBL" id="TGY90200.1"/>
    </source>
</evidence>
<dbReference type="HAMAP" id="MF_00020">
    <property type="entry name" value="Acetate_kinase"/>
    <property type="match status" value="1"/>
</dbReference>
<evidence type="ECO:0000256" key="6">
    <source>
        <dbReference type="ARBA" id="ARBA00022777"/>
    </source>
</evidence>
<evidence type="ECO:0000256" key="5">
    <source>
        <dbReference type="ARBA" id="ARBA00022741"/>
    </source>
</evidence>
<dbReference type="NCBIfam" id="TIGR00016">
    <property type="entry name" value="ackA"/>
    <property type="match status" value="1"/>
</dbReference>
<comment type="pathway">
    <text evidence="9">Metabolic intermediate biosynthesis; acetyl-CoA biosynthesis; acetyl-CoA from acetate: step 1/2.</text>
</comment>
<reference evidence="11 12" key="1">
    <citation type="journal article" date="2017" name="Int. J. Syst. Evol. Microbiol.">
        <title>Marinicauda algicola sp. nov., isolated from a marine red alga Rhodosorus marinus.</title>
        <authorList>
            <person name="Jeong S.E."/>
            <person name="Jeon S.H."/>
            <person name="Chun B.H."/>
            <person name="Kim D.W."/>
            <person name="Jeon C.O."/>
        </authorList>
    </citation>
    <scope>NUCLEOTIDE SEQUENCE [LARGE SCALE GENOMIC DNA]</scope>
    <source>
        <strain evidence="11 12">JCM 31718</strain>
    </source>
</reference>
<dbReference type="UniPathway" id="UPA00340">
    <property type="reaction ID" value="UER00458"/>
</dbReference>
<dbReference type="EMBL" id="SRXW01000001">
    <property type="protein sequence ID" value="TGY90200.1"/>
    <property type="molecule type" value="Genomic_DNA"/>
</dbReference>
<name>A0A4S2H3I4_9PROT</name>
<keyword evidence="7 9" id="KW-0067">ATP-binding</keyword>
<dbReference type="SUPFAM" id="SSF53067">
    <property type="entry name" value="Actin-like ATPase domain"/>
    <property type="match status" value="2"/>
</dbReference>
<keyword evidence="4 9" id="KW-0479">Metal-binding</keyword>
<organism evidence="11 12">
    <name type="scientific">Marinicauda algicola</name>
    <dbReference type="NCBI Taxonomy" id="2029849"/>
    <lineage>
        <taxon>Bacteria</taxon>
        <taxon>Pseudomonadati</taxon>
        <taxon>Pseudomonadota</taxon>
        <taxon>Alphaproteobacteria</taxon>
        <taxon>Maricaulales</taxon>
        <taxon>Maricaulaceae</taxon>
        <taxon>Marinicauda</taxon>
    </lineage>
</organism>
<comment type="subcellular location">
    <subcellularLocation>
        <location evidence="9">Cytoplasm</location>
    </subcellularLocation>
</comment>
<evidence type="ECO:0000256" key="9">
    <source>
        <dbReference type="HAMAP-Rule" id="MF_00020"/>
    </source>
</evidence>
<evidence type="ECO:0000256" key="8">
    <source>
        <dbReference type="ARBA" id="ARBA00022842"/>
    </source>
</evidence>
<keyword evidence="12" id="KW-1185">Reference proteome</keyword>
<comment type="subunit">
    <text evidence="9">Homodimer.</text>
</comment>
<comment type="similarity">
    <text evidence="1 9 10">Belongs to the acetokinase family.</text>
</comment>
<feature type="binding site" evidence="9">
    <location>
        <begin position="270"/>
        <end position="272"/>
    </location>
    <ligand>
        <name>ATP</name>
        <dbReference type="ChEBI" id="CHEBI:30616"/>
    </ligand>
</feature>
<comment type="cofactor">
    <cofactor evidence="9">
        <name>Mg(2+)</name>
        <dbReference type="ChEBI" id="CHEBI:18420"/>
    </cofactor>
    <cofactor evidence="9">
        <name>Mn(2+)</name>
        <dbReference type="ChEBI" id="CHEBI:29035"/>
    </cofactor>
    <text evidence="9">Mg(2+). Can also accept Mn(2+).</text>
</comment>
<evidence type="ECO:0000256" key="10">
    <source>
        <dbReference type="RuleBase" id="RU003835"/>
    </source>
</evidence>
<comment type="function">
    <text evidence="9">Catalyzes the formation of acetyl phosphate from acetate and ATP. Can also catalyze the reverse reaction.</text>
</comment>
<evidence type="ECO:0000256" key="2">
    <source>
        <dbReference type="ARBA" id="ARBA00022490"/>
    </source>
</evidence>
<feature type="site" description="Transition state stabilizer" evidence="9">
    <location>
        <position position="229"/>
    </location>
</feature>
<dbReference type="PRINTS" id="PR00471">
    <property type="entry name" value="ACETATEKNASE"/>
</dbReference>
<feature type="binding site" evidence="9">
    <location>
        <position position="84"/>
    </location>
    <ligand>
        <name>substrate</name>
    </ligand>
</feature>
<keyword evidence="6 9" id="KW-0418">Kinase</keyword>
<gene>
    <name evidence="9" type="primary">ackA</name>
    <name evidence="11" type="ORF">E5163_03485</name>
</gene>
<comment type="caution">
    <text evidence="11">The sequence shown here is derived from an EMBL/GenBank/DDBJ whole genome shotgun (WGS) entry which is preliminary data.</text>
</comment>
<evidence type="ECO:0000313" key="12">
    <source>
        <dbReference type="Proteomes" id="UP000308054"/>
    </source>
</evidence>
<protein>
    <recommendedName>
        <fullName evidence="9">Acetate kinase</fullName>
        <ecNumber evidence="9">2.7.2.1</ecNumber>
    </recommendedName>
    <alternativeName>
        <fullName evidence="9">Acetokinase</fullName>
    </alternativeName>
</protein>
<evidence type="ECO:0000256" key="4">
    <source>
        <dbReference type="ARBA" id="ARBA00022723"/>
    </source>
</evidence>
<dbReference type="AlphaFoldDB" id="A0A4S2H3I4"/>
<proteinExistence type="inferred from homology"/>
<dbReference type="GO" id="GO:0006085">
    <property type="term" value="P:acetyl-CoA biosynthetic process"/>
    <property type="evidence" value="ECO:0007669"/>
    <property type="project" value="UniProtKB-UniRule"/>
</dbReference>
<evidence type="ECO:0000256" key="1">
    <source>
        <dbReference type="ARBA" id="ARBA00008748"/>
    </source>
</evidence>
<dbReference type="RefSeq" id="WP_135994698.1">
    <property type="nucleotide sequence ID" value="NZ_CP071057.1"/>
</dbReference>
<keyword evidence="8 9" id="KW-0460">Magnesium</keyword>
<dbReference type="PANTHER" id="PTHR21060">
    <property type="entry name" value="ACETATE KINASE"/>
    <property type="match status" value="1"/>
</dbReference>
<keyword evidence="5 9" id="KW-0547">Nucleotide-binding</keyword>
<dbReference type="GO" id="GO:0005829">
    <property type="term" value="C:cytosol"/>
    <property type="evidence" value="ECO:0007669"/>
    <property type="project" value="TreeGrafter"/>
</dbReference>
<dbReference type="GO" id="GO:0005524">
    <property type="term" value="F:ATP binding"/>
    <property type="evidence" value="ECO:0007669"/>
    <property type="project" value="UniProtKB-KW"/>
</dbReference>
<evidence type="ECO:0000256" key="3">
    <source>
        <dbReference type="ARBA" id="ARBA00022679"/>
    </source>
</evidence>
<feature type="binding site" evidence="9">
    <location>
        <position position="14"/>
    </location>
    <ligand>
        <name>ATP</name>
        <dbReference type="ChEBI" id="CHEBI:30616"/>
    </ligand>
</feature>
<dbReference type="EC" id="2.7.2.1" evidence="9"/>
<dbReference type="InterPro" id="IPR000890">
    <property type="entry name" value="Aliphatic_acid_kin_short-chain"/>
</dbReference>